<reference evidence="6 7" key="1">
    <citation type="submission" date="2020-08" db="EMBL/GenBank/DDBJ databases">
        <title>Genomic Encyclopedia of Type Strains, Phase IV (KMG-IV): sequencing the most valuable type-strain genomes for metagenomic binning, comparative biology and taxonomic classification.</title>
        <authorList>
            <person name="Goeker M."/>
        </authorList>
    </citation>
    <scope>NUCLEOTIDE SEQUENCE [LARGE SCALE GENOMIC DNA]</scope>
    <source>
        <strain evidence="6 7">DSM 23562</strain>
    </source>
</reference>
<dbReference type="GO" id="GO:0004065">
    <property type="term" value="F:arylsulfatase activity"/>
    <property type="evidence" value="ECO:0007669"/>
    <property type="project" value="TreeGrafter"/>
</dbReference>
<keyword evidence="7" id="KW-1185">Reference proteome</keyword>
<protein>
    <submittedName>
        <fullName evidence="6">Putative sulfatase</fullName>
        <ecNumber evidence="6">3.1.6.-</ecNumber>
    </submittedName>
</protein>
<evidence type="ECO:0000256" key="3">
    <source>
        <dbReference type="ARBA" id="ARBA00022801"/>
    </source>
</evidence>
<organism evidence="6 7">
    <name type="scientific">Armatimonas rosea</name>
    <dbReference type="NCBI Taxonomy" id="685828"/>
    <lineage>
        <taxon>Bacteria</taxon>
        <taxon>Bacillati</taxon>
        <taxon>Armatimonadota</taxon>
        <taxon>Armatimonadia</taxon>
        <taxon>Armatimonadales</taxon>
        <taxon>Armatimonadaceae</taxon>
        <taxon>Armatimonas</taxon>
    </lineage>
</organism>
<feature type="domain" description="Sulfatase N-terminal" evidence="5">
    <location>
        <begin position="11"/>
        <end position="333"/>
    </location>
</feature>
<dbReference type="Gene3D" id="3.40.720.10">
    <property type="entry name" value="Alkaline Phosphatase, subunit A"/>
    <property type="match status" value="1"/>
</dbReference>
<evidence type="ECO:0000313" key="6">
    <source>
        <dbReference type="EMBL" id="MBB6050817.1"/>
    </source>
</evidence>
<comment type="similarity">
    <text evidence="1">Belongs to the sulfatase family.</text>
</comment>
<dbReference type="PANTHER" id="PTHR42693:SF33">
    <property type="entry name" value="ARYLSULFATASE"/>
    <property type="match status" value="1"/>
</dbReference>
<evidence type="ECO:0000313" key="7">
    <source>
        <dbReference type="Proteomes" id="UP000520814"/>
    </source>
</evidence>
<gene>
    <name evidence="6" type="ORF">HNQ39_002608</name>
</gene>
<dbReference type="PANTHER" id="PTHR42693">
    <property type="entry name" value="ARYLSULFATASE FAMILY MEMBER"/>
    <property type="match status" value="1"/>
</dbReference>
<sequence length="434" mass="47890">MIPAPPPTTPPNIVFVLIDDMGYADLSCYGNRLARTENIDRLAREGVRFTQFYVSAPICSPSRTGLLTGQYPQRWRIHSFLETRAANTKRGMAQWLDTKAPSVARELQKVGYATGHFGKWHMGGQRDVGEAPLITEYGFDTSLTQFEGLGDRILPLLDADDGTPPKRYALGSDTLGRGSITWLDRSKVTGAFASRAQAFMTEARAKNKPFFVNLWLDDVHSPFFPPKAVRGDGSKKVLYNAVVQEMDSQLGPLLEYVRTIPNTIVIVASDNGPEPGAGSAGAFRGQKGNLYEGGIREPLIVWGPGLVQPGVVNEKTVVTSVDMFPSLLKLAGVAQAHDGEELSEALLGKKQPLRRRPIFWKRPPDRPGPSARERFPDLAVREGDWKLLCMADGSAPQLYDLKTDPGEAKNLAREQPERVRQLTELLLAWNKTLP</sequence>
<name>A0A7W9SQ76_ARMRO</name>
<dbReference type="Proteomes" id="UP000520814">
    <property type="component" value="Unassembled WGS sequence"/>
</dbReference>
<dbReference type="Pfam" id="PF00884">
    <property type="entry name" value="Sulfatase"/>
    <property type="match status" value="1"/>
</dbReference>
<keyword evidence="2" id="KW-0479">Metal-binding</keyword>
<dbReference type="EC" id="3.1.6.-" evidence="6"/>
<keyword evidence="3 6" id="KW-0378">Hydrolase</keyword>
<accession>A0A7W9SQ76</accession>
<dbReference type="InterPro" id="IPR017850">
    <property type="entry name" value="Alkaline_phosphatase_core_sf"/>
</dbReference>
<dbReference type="SUPFAM" id="SSF53649">
    <property type="entry name" value="Alkaline phosphatase-like"/>
    <property type="match status" value="1"/>
</dbReference>
<dbReference type="InterPro" id="IPR024607">
    <property type="entry name" value="Sulfatase_CS"/>
</dbReference>
<dbReference type="EMBL" id="JACHGW010000002">
    <property type="protein sequence ID" value="MBB6050817.1"/>
    <property type="molecule type" value="Genomic_DNA"/>
</dbReference>
<evidence type="ECO:0000256" key="4">
    <source>
        <dbReference type="ARBA" id="ARBA00022837"/>
    </source>
</evidence>
<dbReference type="AlphaFoldDB" id="A0A7W9SQ76"/>
<evidence type="ECO:0000259" key="5">
    <source>
        <dbReference type="Pfam" id="PF00884"/>
    </source>
</evidence>
<evidence type="ECO:0000256" key="2">
    <source>
        <dbReference type="ARBA" id="ARBA00022723"/>
    </source>
</evidence>
<keyword evidence="4" id="KW-0106">Calcium</keyword>
<evidence type="ECO:0000256" key="1">
    <source>
        <dbReference type="ARBA" id="ARBA00008779"/>
    </source>
</evidence>
<dbReference type="InterPro" id="IPR050738">
    <property type="entry name" value="Sulfatase"/>
</dbReference>
<dbReference type="InterPro" id="IPR000917">
    <property type="entry name" value="Sulfatase_N"/>
</dbReference>
<dbReference type="GO" id="GO:0046872">
    <property type="term" value="F:metal ion binding"/>
    <property type="evidence" value="ECO:0007669"/>
    <property type="project" value="UniProtKB-KW"/>
</dbReference>
<proteinExistence type="inferred from homology"/>
<dbReference type="PROSITE" id="PS00523">
    <property type="entry name" value="SULFATASE_1"/>
    <property type="match status" value="1"/>
</dbReference>
<dbReference type="Gene3D" id="3.30.1120.10">
    <property type="match status" value="1"/>
</dbReference>
<comment type="caution">
    <text evidence="6">The sequence shown here is derived from an EMBL/GenBank/DDBJ whole genome shotgun (WGS) entry which is preliminary data.</text>
</comment>
<dbReference type="RefSeq" id="WP_184196458.1">
    <property type="nucleotide sequence ID" value="NZ_JACHGW010000002.1"/>
</dbReference>